<protein>
    <submittedName>
        <fullName evidence="2">Conjugal transfer protein TraF</fullName>
    </submittedName>
</protein>
<reference evidence="2" key="2">
    <citation type="submission" date="2022-11" db="EMBL/GenBank/DDBJ databases">
        <title>Prophages regulate Shewanella fidelis motility and biofilm formation: implications for gut colonization dynamics in Ciona robusta.</title>
        <authorList>
            <person name="Natarajan O."/>
            <person name="Gibboney S.L."/>
            <person name="Young M.N."/>
            <person name="Lim S.J."/>
            <person name="Pluta N."/>
            <person name="Atkinson C.G.F."/>
            <person name="Leigh B.A."/>
            <person name="Liberti A."/>
            <person name="Kees E."/>
            <person name="Breitbart M."/>
            <person name="Gralnick J."/>
            <person name="Dishaw L.J."/>
        </authorList>
    </citation>
    <scope>NUCLEOTIDE SEQUENCE</scope>
    <source>
        <strain evidence="2">3313</strain>
    </source>
</reference>
<feature type="signal peptide" evidence="1">
    <location>
        <begin position="1"/>
        <end position="20"/>
    </location>
</feature>
<dbReference type="EMBL" id="JAPMLE010000001">
    <property type="protein sequence ID" value="MDR8525247.1"/>
    <property type="molecule type" value="Genomic_DNA"/>
</dbReference>
<evidence type="ECO:0000313" key="2">
    <source>
        <dbReference type="EMBL" id="MDR8525247.1"/>
    </source>
</evidence>
<dbReference type="InterPro" id="IPR032811">
    <property type="entry name" value="Put_conjugal_transfer"/>
</dbReference>
<reference evidence="3 5" key="1">
    <citation type="journal article" date="2022" name="bioRxiv">
        <title>Prophages regulate Shewanella fidelis 3313 motility and biofilm formation: implications for gut colonization dynamics in Ciona robusta.</title>
        <authorList>
            <person name="Natarajan O."/>
            <person name="Gibboney S.L."/>
            <person name="Young M.N."/>
            <person name="Lim S.J."/>
            <person name="Pluta N."/>
            <person name="Atkinson C.G."/>
            <person name="Leigh B.A."/>
            <person name="Liberti A."/>
            <person name="Kees E.D."/>
            <person name="Breitbart M."/>
            <person name="Gralnick J.A."/>
            <person name="Dishaw L.J."/>
        </authorList>
    </citation>
    <scope>NUCLEOTIDE SEQUENCE [LARGE SCALE GENOMIC DNA]</scope>
    <source>
        <strain evidence="3 5">JG4066</strain>
    </source>
</reference>
<sequence length="403" mass="44224">MNGFKIALACILIPCFSAQAAQGSNLVYRYSVGGVAAAYIEGSAFVNPALLALSPQKNRSLEQTNIQRPDNHFPVSFDKNLLGQITPIQPVASLIGETHSKTESDLANSISLSLNQVSGRKTTANLTRFNNVSAIADLNLAIASFYREETDVFTVTDNAGSMSSRANKTSLNNIELAYTDMNDVSPVMPAVASRVADTGITLSLPLSIVNMPIAVGLSTKLQKIETYNYIANSNPFDNQDSNLGGFSDMYRNDETHFNVDLGLAMQPITGLTLEVSGRNLIGKQLNVSELDWQPLSYQIQPLVKAGVTYDWQYLSLSTDIDLVEHKQFEQLDSTQFWRVDGEVRAFDWMSVRLGVRHDIKQQTTNIYSLGSGFSFGESFFLDFTGTYSKGNAVGGVLRTSYHF</sequence>
<organism evidence="2 4">
    <name type="scientific">Shewanella fidelis</name>
    <dbReference type="NCBI Taxonomy" id="173509"/>
    <lineage>
        <taxon>Bacteria</taxon>
        <taxon>Pseudomonadati</taxon>
        <taxon>Pseudomonadota</taxon>
        <taxon>Gammaproteobacteria</taxon>
        <taxon>Alteromonadales</taxon>
        <taxon>Shewanellaceae</taxon>
        <taxon>Shewanella</taxon>
    </lineage>
</organism>
<dbReference type="Proteomes" id="UP001271263">
    <property type="component" value="Unassembled WGS sequence"/>
</dbReference>
<keyword evidence="5" id="KW-1185">Reference proteome</keyword>
<dbReference type="Proteomes" id="UP001259340">
    <property type="component" value="Unassembled WGS sequence"/>
</dbReference>
<proteinExistence type="predicted"/>
<gene>
    <name evidence="2" type="primary">traF</name>
    <name evidence="2" type="ORF">OS133_16605</name>
    <name evidence="3" type="ORF">OS134_04470</name>
</gene>
<dbReference type="AlphaFoldDB" id="A0AAW8NQR0"/>
<evidence type="ECO:0000313" key="5">
    <source>
        <dbReference type="Proteomes" id="UP001271263"/>
    </source>
</evidence>
<evidence type="ECO:0000313" key="3">
    <source>
        <dbReference type="EMBL" id="MDW4823330.1"/>
    </source>
</evidence>
<keyword evidence="1" id="KW-0732">Signal</keyword>
<dbReference type="EMBL" id="JAPMLD010000001">
    <property type="protein sequence ID" value="MDW4823330.1"/>
    <property type="molecule type" value="Genomic_DNA"/>
</dbReference>
<accession>A0AAW8NQR0</accession>
<evidence type="ECO:0000313" key="4">
    <source>
        <dbReference type="Proteomes" id="UP001259340"/>
    </source>
</evidence>
<comment type="caution">
    <text evidence="2">The sequence shown here is derived from an EMBL/GenBank/DDBJ whole genome shotgun (WGS) entry which is preliminary data.</text>
</comment>
<dbReference type="Gene3D" id="2.40.160.60">
    <property type="entry name" value="Outer membrane protein transport protein (OMPP1/FadL/TodX)"/>
    <property type="match status" value="1"/>
</dbReference>
<feature type="chain" id="PRO_5043947946" evidence="1">
    <location>
        <begin position="21"/>
        <end position="403"/>
    </location>
</feature>
<dbReference type="RefSeq" id="WP_310655491.1">
    <property type="nucleotide sequence ID" value="NZ_JAPMLA010000002.1"/>
</dbReference>
<name>A0AAW8NQR0_9GAMM</name>
<evidence type="ECO:0000256" key="1">
    <source>
        <dbReference type="SAM" id="SignalP"/>
    </source>
</evidence>
<dbReference type="Pfam" id="PF13729">
    <property type="entry name" value="TraF_2"/>
    <property type="match status" value="1"/>
</dbReference>